<evidence type="ECO:0008006" key="3">
    <source>
        <dbReference type="Google" id="ProtNLM"/>
    </source>
</evidence>
<dbReference type="Proteomes" id="UP000179243">
    <property type="component" value="Unassembled WGS sequence"/>
</dbReference>
<gene>
    <name evidence="1" type="ORF">A2519_08610</name>
</gene>
<dbReference type="Pfam" id="PF00756">
    <property type="entry name" value="Esterase"/>
    <property type="match status" value="1"/>
</dbReference>
<dbReference type="AlphaFoldDB" id="A0A1F7FHW6"/>
<dbReference type="InterPro" id="IPR029058">
    <property type="entry name" value="AB_hydrolase_fold"/>
</dbReference>
<accession>A0A1F7FHW6</accession>
<name>A0A1F7FHW6_UNCRA</name>
<reference evidence="1 2" key="1">
    <citation type="journal article" date="2016" name="Nat. Commun.">
        <title>Thousands of microbial genomes shed light on interconnected biogeochemical processes in an aquifer system.</title>
        <authorList>
            <person name="Anantharaman K."/>
            <person name="Brown C.T."/>
            <person name="Hug L.A."/>
            <person name="Sharon I."/>
            <person name="Castelle C.J."/>
            <person name="Probst A.J."/>
            <person name="Thomas B.C."/>
            <person name="Singh A."/>
            <person name="Wilkins M.J."/>
            <person name="Karaoz U."/>
            <person name="Brodie E.L."/>
            <person name="Williams K.H."/>
            <person name="Hubbard S.S."/>
            <person name="Banfield J.F."/>
        </authorList>
    </citation>
    <scope>NUCLEOTIDE SEQUENCE [LARGE SCALE GENOMIC DNA]</scope>
</reference>
<dbReference type="InterPro" id="IPR000801">
    <property type="entry name" value="Esterase-like"/>
</dbReference>
<protein>
    <recommendedName>
        <fullName evidence="3">Secretion system C-terminal sorting domain-containing protein</fullName>
    </recommendedName>
</protein>
<evidence type="ECO:0000313" key="1">
    <source>
        <dbReference type="EMBL" id="OGK06324.1"/>
    </source>
</evidence>
<evidence type="ECO:0000313" key="2">
    <source>
        <dbReference type="Proteomes" id="UP000179243"/>
    </source>
</evidence>
<comment type="caution">
    <text evidence="1">The sequence shown here is derived from an EMBL/GenBank/DDBJ whole genome shotgun (WGS) entry which is preliminary data.</text>
</comment>
<sequence>MSPADLIVANRIAEIQSGSSKIGYWDITQIKGTAVRDFTTAIGSDFYRIDDLGTPLNDSNELFVWTTQESGGGAFHYTVTAVTGASEDASIGAGNRVGPVSENECVMIWPVEQARTADQSGHVFMMWMPYDKWALDFQGYAYPIYLAAKPEFIGQKKKVVLHMHGASAYFNAWMNDGSTIKTAVEALASDYLMVIADDPGMSWHFGFADTKQNGVNTIADGSVVKNYTQYRNWCMIRWLISGQAPWLGDSNEVAALGHSMGGTGSMTFAIQHPEIFAYVEYASEGINNWLMDPPYRADGWAKNFAYCIGSEDQDLEYRDLISKDKLIDNQDMGMRAWAWLSMRDSVTLAYRNRDDLPFLNFCHGTQDGSIDWEPQGLPVWQDHNANPFAANLFPYSGCWVNRGHSSQGAKGANPSGYVPKNHFVLALKNASSDDQLNPACDAVSCADSGQFNARILWSTERTTINEPPVDSPDEFSTTIKLDTKTIYYLPVYGGSGTETVDITPRRLQQFPRIPYAEYDWQNIPAGGGAPVQNGTAIADQYGMFTIEGFRFSVAGNKLVVTTSSAGATVNAGLDDQEVMIKTSPNPFNPVVTIAVRNQQAIGSKTIVFEIFDVHGNLVAKLPAVSPACGGLPAEITWNAAGKASGVYIVRAVAKNRVHTTRIIYSK</sequence>
<organism evidence="1 2">
    <name type="scientific">Candidatus Raymondbacteria bacterium RIFOXYD12_FULL_49_13</name>
    <dbReference type="NCBI Taxonomy" id="1817890"/>
    <lineage>
        <taxon>Bacteria</taxon>
        <taxon>Raymondiibacteriota</taxon>
    </lineage>
</organism>
<proteinExistence type="predicted"/>
<dbReference type="EMBL" id="MFYX01000033">
    <property type="protein sequence ID" value="OGK06324.1"/>
    <property type="molecule type" value="Genomic_DNA"/>
</dbReference>
<dbReference type="SUPFAM" id="SSF53474">
    <property type="entry name" value="alpha/beta-Hydrolases"/>
    <property type="match status" value="1"/>
</dbReference>
<dbReference type="Gene3D" id="3.40.50.1820">
    <property type="entry name" value="alpha/beta hydrolase"/>
    <property type="match status" value="1"/>
</dbReference>